<dbReference type="InterPro" id="IPR018966">
    <property type="entry name" value="VTC_domain"/>
</dbReference>
<reference evidence="3 4" key="1">
    <citation type="submission" date="2020-08" db="EMBL/GenBank/DDBJ databases">
        <title>Sequencing the genomes of 1000 actinobacteria strains.</title>
        <authorList>
            <person name="Klenk H.-P."/>
        </authorList>
    </citation>
    <scope>NUCLEOTIDE SEQUENCE [LARGE SCALE GENOMIC DNA]</scope>
    <source>
        <strain evidence="3 4">DSM 43768</strain>
    </source>
</reference>
<evidence type="ECO:0000313" key="4">
    <source>
        <dbReference type="Proteomes" id="UP000565579"/>
    </source>
</evidence>
<evidence type="ECO:0000259" key="2">
    <source>
        <dbReference type="Pfam" id="PF09359"/>
    </source>
</evidence>
<dbReference type="SUPFAM" id="SSF55154">
    <property type="entry name" value="CYTH-like phosphatases"/>
    <property type="match status" value="1"/>
</dbReference>
<evidence type="ECO:0000313" key="3">
    <source>
        <dbReference type="EMBL" id="MBB6555153.1"/>
    </source>
</evidence>
<sequence>MAEPYADALLAGVAAGMPAVGLEEVPELMSRVDCKYIVTASTMARLSAELGDGFLALRIGGRRQFRYTSTYFDTPGLLTYHQHRQDRRRRFKLRTRTYLDGGGQWLELKLSGARGGTDKHRIPYDGVPGHTLTSQALEFVQDTLLSELRLIAPDTLEPVLATDYKRVTLIDRSGTARLTCDTGLVCRDGRRSSPARGDLVLLESKSVDGKALIDKVLRGMGVRPVSVSKYCLAVAALRELPANRWHPVLRRYLVHRPGRRSGGGAPGRAGIVIGHGPRQPAADR</sequence>
<comment type="caution">
    <text evidence="3">The sequence shown here is derived from an EMBL/GenBank/DDBJ whole genome shotgun (WGS) entry which is preliminary data.</text>
</comment>
<dbReference type="InterPro" id="IPR042267">
    <property type="entry name" value="VTC_sf"/>
</dbReference>
<organism evidence="3 4">
    <name type="scientific">Nonomuraea rubra</name>
    <dbReference type="NCBI Taxonomy" id="46180"/>
    <lineage>
        <taxon>Bacteria</taxon>
        <taxon>Bacillati</taxon>
        <taxon>Actinomycetota</taxon>
        <taxon>Actinomycetes</taxon>
        <taxon>Streptosporangiales</taxon>
        <taxon>Streptosporangiaceae</taxon>
        <taxon>Nonomuraea</taxon>
    </lineage>
</organism>
<dbReference type="EMBL" id="JACHMI010000001">
    <property type="protein sequence ID" value="MBB6555153.1"/>
    <property type="molecule type" value="Genomic_DNA"/>
</dbReference>
<keyword evidence="4" id="KW-1185">Reference proteome</keyword>
<dbReference type="Proteomes" id="UP000565579">
    <property type="component" value="Unassembled WGS sequence"/>
</dbReference>
<dbReference type="GO" id="GO:0006799">
    <property type="term" value="P:polyphosphate biosynthetic process"/>
    <property type="evidence" value="ECO:0007669"/>
    <property type="project" value="UniProtKB-ARBA"/>
</dbReference>
<dbReference type="CDD" id="cd07750">
    <property type="entry name" value="PolyPPase_VTC_like"/>
    <property type="match status" value="1"/>
</dbReference>
<evidence type="ECO:0000256" key="1">
    <source>
        <dbReference type="SAM" id="MobiDB-lite"/>
    </source>
</evidence>
<name>A0A7X0P4I3_9ACTN</name>
<feature type="domain" description="VTC" evidence="2">
    <location>
        <begin position="31"/>
        <end position="237"/>
    </location>
</feature>
<dbReference type="RefSeq" id="WP_185109787.1">
    <property type="nucleotide sequence ID" value="NZ_JACHMI010000001.1"/>
</dbReference>
<protein>
    <submittedName>
        <fullName evidence="3">Inorganic triphosphatase YgiF</fullName>
    </submittedName>
</protein>
<dbReference type="Gene3D" id="3.20.100.30">
    <property type="entry name" value="VTC, catalytic tunnel domain"/>
    <property type="match status" value="1"/>
</dbReference>
<accession>A0A7X0P4I3</accession>
<dbReference type="InterPro" id="IPR033469">
    <property type="entry name" value="CYTH-like_dom_sf"/>
</dbReference>
<dbReference type="Pfam" id="PF09359">
    <property type="entry name" value="VTC"/>
    <property type="match status" value="1"/>
</dbReference>
<feature type="region of interest" description="Disordered" evidence="1">
    <location>
        <begin position="256"/>
        <end position="284"/>
    </location>
</feature>
<proteinExistence type="predicted"/>
<gene>
    <name evidence="3" type="ORF">HD593_009948</name>
</gene>
<dbReference type="AlphaFoldDB" id="A0A7X0P4I3"/>